<dbReference type="CDD" id="cd08472">
    <property type="entry name" value="PBP2_CrgA_like_3"/>
    <property type="match status" value="1"/>
</dbReference>
<evidence type="ECO:0000256" key="1">
    <source>
        <dbReference type="ARBA" id="ARBA00009437"/>
    </source>
</evidence>
<dbReference type="Gene3D" id="1.10.10.10">
    <property type="entry name" value="Winged helix-like DNA-binding domain superfamily/Winged helix DNA-binding domain"/>
    <property type="match status" value="1"/>
</dbReference>
<keyword evidence="3" id="KW-0238">DNA-binding</keyword>
<evidence type="ECO:0000313" key="7">
    <source>
        <dbReference type="Proteomes" id="UP001279642"/>
    </source>
</evidence>
<evidence type="ECO:0000313" key="6">
    <source>
        <dbReference type="EMBL" id="MDY0884765.1"/>
    </source>
</evidence>
<evidence type="ECO:0000256" key="3">
    <source>
        <dbReference type="ARBA" id="ARBA00023125"/>
    </source>
</evidence>
<name>A0ABU5EGZ4_9PROT</name>
<dbReference type="Pfam" id="PF03466">
    <property type="entry name" value="LysR_substrate"/>
    <property type="match status" value="1"/>
</dbReference>
<proteinExistence type="inferred from homology"/>
<dbReference type="PROSITE" id="PS50931">
    <property type="entry name" value="HTH_LYSR"/>
    <property type="match status" value="1"/>
</dbReference>
<comment type="caution">
    <text evidence="6">The sequence shown here is derived from an EMBL/GenBank/DDBJ whole genome shotgun (WGS) entry which is preliminary data.</text>
</comment>
<dbReference type="Proteomes" id="UP001279642">
    <property type="component" value="Unassembled WGS sequence"/>
</dbReference>
<comment type="similarity">
    <text evidence="1">Belongs to the LysR transcriptional regulatory family.</text>
</comment>
<dbReference type="InterPro" id="IPR036390">
    <property type="entry name" value="WH_DNA-bd_sf"/>
</dbReference>
<dbReference type="SUPFAM" id="SSF53850">
    <property type="entry name" value="Periplasmic binding protein-like II"/>
    <property type="match status" value="1"/>
</dbReference>
<dbReference type="InterPro" id="IPR058163">
    <property type="entry name" value="LysR-type_TF_proteobact-type"/>
</dbReference>
<sequence>MDRFDSMRVFARVVERRSFTLAAQDLGLPRSTVTDAVKQLEARLGVRLLQRTTRHVSPTLDGEAYHRRCLALIADLEDAEAAFGGARPKGLLRVDVHGTLARHFLLPGLPAFLTDYPEIEFYLSEGDRLVDLIREGIDCVLRVGDLKDSDMVGRRVAMLEEVTCAAPDYLDRTGRPQTIDALTAEGSQHRMIGFRSSATGTLMPLEFTQDNEIRHITLPATVAVNGAESLVAAARLGLGLVQVPRYHIEDDLAQGRLALVLPGNPPTPSPVSLLYPRTRQLSPRVRVFIDWVIRAFTGSGGLASSEDVAQESSPQTCNGTL</sequence>
<dbReference type="PANTHER" id="PTHR30537:SF72">
    <property type="entry name" value="LYSR FAMILY TRANSCRIPTIONAL REGULATOR"/>
    <property type="match status" value="1"/>
</dbReference>
<keyword evidence="7" id="KW-1185">Reference proteome</keyword>
<dbReference type="RefSeq" id="WP_320509839.1">
    <property type="nucleotide sequence ID" value="NZ_JAXCLW010000006.1"/>
</dbReference>
<evidence type="ECO:0000256" key="4">
    <source>
        <dbReference type="ARBA" id="ARBA00023163"/>
    </source>
</evidence>
<reference evidence="6 7" key="1">
    <citation type="journal article" date="2016" name="Antonie Van Leeuwenhoek">
        <title>Dongia soli sp. nov., isolated from soil from Dokdo, Korea.</title>
        <authorList>
            <person name="Kim D.U."/>
            <person name="Lee H."/>
            <person name="Kim H."/>
            <person name="Kim S.G."/>
            <person name="Ka J.O."/>
        </authorList>
    </citation>
    <scope>NUCLEOTIDE SEQUENCE [LARGE SCALE GENOMIC DNA]</scope>
    <source>
        <strain evidence="6 7">D78</strain>
    </source>
</reference>
<dbReference type="InterPro" id="IPR000847">
    <property type="entry name" value="LysR_HTH_N"/>
</dbReference>
<keyword evidence="2" id="KW-0805">Transcription regulation</keyword>
<dbReference type="InterPro" id="IPR005119">
    <property type="entry name" value="LysR_subst-bd"/>
</dbReference>
<keyword evidence="4" id="KW-0804">Transcription</keyword>
<evidence type="ECO:0000256" key="2">
    <source>
        <dbReference type="ARBA" id="ARBA00023015"/>
    </source>
</evidence>
<feature type="domain" description="HTH lysR-type" evidence="5">
    <location>
        <begin position="1"/>
        <end position="59"/>
    </location>
</feature>
<dbReference type="EMBL" id="JAXCLW010000006">
    <property type="protein sequence ID" value="MDY0884765.1"/>
    <property type="molecule type" value="Genomic_DNA"/>
</dbReference>
<protein>
    <submittedName>
        <fullName evidence="6">LysR family transcriptional regulator</fullName>
    </submittedName>
</protein>
<dbReference type="InterPro" id="IPR036388">
    <property type="entry name" value="WH-like_DNA-bd_sf"/>
</dbReference>
<dbReference type="PANTHER" id="PTHR30537">
    <property type="entry name" value="HTH-TYPE TRANSCRIPTIONAL REGULATOR"/>
    <property type="match status" value="1"/>
</dbReference>
<dbReference type="Gene3D" id="3.40.190.290">
    <property type="match status" value="1"/>
</dbReference>
<gene>
    <name evidence="6" type="ORF">SMD27_18120</name>
</gene>
<dbReference type="Pfam" id="PF00126">
    <property type="entry name" value="HTH_1"/>
    <property type="match status" value="1"/>
</dbReference>
<organism evidence="6 7">
    <name type="scientific">Dongia soli</name>
    <dbReference type="NCBI Taxonomy" id="600628"/>
    <lineage>
        <taxon>Bacteria</taxon>
        <taxon>Pseudomonadati</taxon>
        <taxon>Pseudomonadota</taxon>
        <taxon>Alphaproteobacteria</taxon>
        <taxon>Rhodospirillales</taxon>
        <taxon>Dongiaceae</taxon>
        <taxon>Dongia</taxon>
    </lineage>
</organism>
<accession>A0ABU5EGZ4</accession>
<dbReference type="SUPFAM" id="SSF46785">
    <property type="entry name" value="Winged helix' DNA-binding domain"/>
    <property type="match status" value="1"/>
</dbReference>
<evidence type="ECO:0000259" key="5">
    <source>
        <dbReference type="PROSITE" id="PS50931"/>
    </source>
</evidence>